<sequence length="28" mass="3425">MGQRPQLQGVEFWEIPHQFRAPLIDFRK</sequence>
<accession>A0A0E9UWL8</accession>
<evidence type="ECO:0000313" key="1">
    <source>
        <dbReference type="EMBL" id="JAH70156.1"/>
    </source>
</evidence>
<dbReference type="EMBL" id="GBXM01029833">
    <property type="protein sequence ID" value="JAH78744.1"/>
    <property type="molecule type" value="Transcribed_RNA"/>
</dbReference>
<organism evidence="1">
    <name type="scientific">Anguilla anguilla</name>
    <name type="common">European freshwater eel</name>
    <name type="synonym">Muraena anguilla</name>
    <dbReference type="NCBI Taxonomy" id="7936"/>
    <lineage>
        <taxon>Eukaryota</taxon>
        <taxon>Metazoa</taxon>
        <taxon>Chordata</taxon>
        <taxon>Craniata</taxon>
        <taxon>Vertebrata</taxon>
        <taxon>Euteleostomi</taxon>
        <taxon>Actinopterygii</taxon>
        <taxon>Neopterygii</taxon>
        <taxon>Teleostei</taxon>
        <taxon>Anguilliformes</taxon>
        <taxon>Anguillidae</taxon>
        <taxon>Anguilla</taxon>
    </lineage>
</organism>
<name>A0A0E9UWL8_ANGAN</name>
<reference evidence="1" key="2">
    <citation type="journal article" date="2015" name="Fish Shellfish Immunol.">
        <title>Early steps in the European eel (Anguilla anguilla)-Vibrio vulnificus interaction in the gills: Role of the RtxA13 toxin.</title>
        <authorList>
            <person name="Callol A."/>
            <person name="Pajuelo D."/>
            <person name="Ebbesson L."/>
            <person name="Teles M."/>
            <person name="MacKenzie S."/>
            <person name="Amaro C."/>
        </authorList>
    </citation>
    <scope>NUCLEOTIDE SEQUENCE</scope>
</reference>
<dbReference type="EMBL" id="GBXM01038421">
    <property type="protein sequence ID" value="JAH70156.1"/>
    <property type="molecule type" value="Transcribed_RNA"/>
</dbReference>
<reference evidence="1" key="1">
    <citation type="submission" date="2014-11" db="EMBL/GenBank/DDBJ databases">
        <authorList>
            <person name="Amaro Gonzalez C."/>
        </authorList>
    </citation>
    <scope>NUCLEOTIDE SEQUENCE</scope>
</reference>
<protein>
    <submittedName>
        <fullName evidence="1">Uncharacterized protein</fullName>
    </submittedName>
</protein>
<proteinExistence type="predicted"/>
<dbReference type="AlphaFoldDB" id="A0A0E9UWL8"/>